<protein>
    <submittedName>
        <fullName evidence="1">Uncharacterized protein</fullName>
    </submittedName>
</protein>
<organism evidence="1 2">
    <name type="scientific">Burkholderia ubonensis</name>
    <dbReference type="NCBI Taxonomy" id="101571"/>
    <lineage>
        <taxon>Bacteria</taxon>
        <taxon>Pseudomonadati</taxon>
        <taxon>Pseudomonadota</taxon>
        <taxon>Betaproteobacteria</taxon>
        <taxon>Burkholderiales</taxon>
        <taxon>Burkholderiaceae</taxon>
        <taxon>Burkholderia</taxon>
        <taxon>Burkholderia cepacia complex</taxon>
    </lineage>
</organism>
<dbReference type="EMBL" id="LPIX01000097">
    <property type="protein sequence ID" value="KWD94537.1"/>
    <property type="molecule type" value="Genomic_DNA"/>
</dbReference>
<sequence>MSSLVVNSRQRVLISHSIGDRSDMISISVERLVDSLGRTRHLNIRAHLLDDFIDLLLEEREILNQRNAGGA</sequence>
<dbReference type="RefSeq" id="WP_060327043.1">
    <property type="nucleotide sequence ID" value="NZ_LPIU01000020.1"/>
</dbReference>
<reference evidence="1 2" key="1">
    <citation type="submission" date="2015-11" db="EMBL/GenBank/DDBJ databases">
        <title>Expanding the genomic diversity of Burkholderia species for the development of highly accurate diagnostics.</title>
        <authorList>
            <person name="Sahl J."/>
            <person name="Keim P."/>
            <person name="Wagner D."/>
        </authorList>
    </citation>
    <scope>NUCLEOTIDE SEQUENCE [LARGE SCALE GENOMIC DNA]</scope>
    <source>
        <strain evidence="1 2">MSMB2167WGS</strain>
    </source>
</reference>
<evidence type="ECO:0000313" key="1">
    <source>
        <dbReference type="EMBL" id="KWD94537.1"/>
    </source>
</evidence>
<dbReference type="Proteomes" id="UP000062998">
    <property type="component" value="Unassembled WGS sequence"/>
</dbReference>
<accession>A0A125G606</accession>
<proteinExistence type="predicted"/>
<dbReference type="AlphaFoldDB" id="A0A125G606"/>
<comment type="caution">
    <text evidence="1">The sequence shown here is derived from an EMBL/GenBank/DDBJ whole genome shotgun (WGS) entry which is preliminary data.</text>
</comment>
<name>A0A125G606_9BURK</name>
<evidence type="ECO:0000313" key="2">
    <source>
        <dbReference type="Proteomes" id="UP000062998"/>
    </source>
</evidence>
<gene>
    <name evidence="1" type="ORF">WL73_25630</name>
</gene>